<dbReference type="Pfam" id="PF07238">
    <property type="entry name" value="PilZ"/>
    <property type="match status" value="1"/>
</dbReference>
<evidence type="ECO:0000256" key="1">
    <source>
        <dbReference type="SAM" id="MobiDB-lite"/>
    </source>
</evidence>
<dbReference type="GO" id="GO:0035438">
    <property type="term" value="F:cyclic-di-GMP binding"/>
    <property type="evidence" value="ECO:0007669"/>
    <property type="project" value="InterPro"/>
</dbReference>
<evidence type="ECO:0000259" key="2">
    <source>
        <dbReference type="Pfam" id="PF07238"/>
    </source>
</evidence>
<protein>
    <submittedName>
        <fullName evidence="3">Type IV pilus assembly PilZ</fullName>
    </submittedName>
</protein>
<dbReference type="InterPro" id="IPR009875">
    <property type="entry name" value="PilZ_domain"/>
</dbReference>
<feature type="domain" description="PilZ" evidence="2">
    <location>
        <begin position="36"/>
        <end position="139"/>
    </location>
</feature>
<dbReference type="KEGG" id="dpr:Despr_0369"/>
<keyword evidence="4" id="KW-1185">Reference proteome</keyword>
<proteinExistence type="predicted"/>
<organism evidence="3 4">
    <name type="scientific">Desulfobulbus propionicus (strain ATCC 33891 / DSM 2032 / VKM B-1956 / 1pr3)</name>
    <dbReference type="NCBI Taxonomy" id="577650"/>
    <lineage>
        <taxon>Bacteria</taxon>
        <taxon>Pseudomonadati</taxon>
        <taxon>Thermodesulfobacteriota</taxon>
        <taxon>Desulfobulbia</taxon>
        <taxon>Desulfobulbales</taxon>
        <taxon>Desulfobulbaceae</taxon>
        <taxon>Desulfobulbus</taxon>
    </lineage>
</organism>
<dbReference type="AlphaFoldDB" id="A0A7U3YJI3"/>
<reference evidence="3 4" key="1">
    <citation type="journal article" date="2011" name="Stand. Genomic Sci.">
        <title>Complete genome sequence of Desulfobulbus propionicus type strain (1pr3).</title>
        <authorList>
            <person name="Pagani I."/>
            <person name="Lapidus A."/>
            <person name="Nolan M."/>
            <person name="Lucas S."/>
            <person name="Hammon N."/>
            <person name="Deshpande S."/>
            <person name="Cheng J.F."/>
            <person name="Chertkov O."/>
            <person name="Davenport K."/>
            <person name="Tapia R."/>
            <person name="Han C."/>
            <person name="Goodwin L."/>
            <person name="Pitluck S."/>
            <person name="Liolios K."/>
            <person name="Mavromatis K."/>
            <person name="Ivanova N."/>
            <person name="Mikhailova N."/>
            <person name="Pati A."/>
            <person name="Chen A."/>
            <person name="Palaniappan K."/>
            <person name="Land M."/>
            <person name="Hauser L."/>
            <person name="Chang Y.J."/>
            <person name="Jeffries C.D."/>
            <person name="Detter J.C."/>
            <person name="Brambilla E."/>
            <person name="Kannan K.P."/>
            <person name="Djao O.D."/>
            <person name="Rohde M."/>
            <person name="Pukall R."/>
            <person name="Spring S."/>
            <person name="Goker M."/>
            <person name="Sikorski J."/>
            <person name="Woyke T."/>
            <person name="Bristow J."/>
            <person name="Eisen J.A."/>
            <person name="Markowitz V."/>
            <person name="Hugenholtz P."/>
            <person name="Kyrpides N.C."/>
            <person name="Klenk H.P."/>
        </authorList>
    </citation>
    <scope>NUCLEOTIDE SEQUENCE [LARGE SCALE GENOMIC DNA]</scope>
    <source>
        <strain evidence="4">ATCC 33891 / DSM 2032 / 1pr3</strain>
    </source>
</reference>
<feature type="region of interest" description="Disordered" evidence="1">
    <location>
        <begin position="1"/>
        <end position="23"/>
    </location>
</feature>
<evidence type="ECO:0000313" key="3">
    <source>
        <dbReference type="EMBL" id="ADW16551.1"/>
    </source>
</evidence>
<dbReference type="EMBL" id="CP002364">
    <property type="protein sequence ID" value="ADW16551.1"/>
    <property type="molecule type" value="Genomic_DNA"/>
</dbReference>
<name>A0A7U3YJI3_DESPD</name>
<gene>
    <name evidence="3" type="ordered locus">Despr_0369</name>
</gene>
<sequence>MYQFYMPPRTHPSKVSREQAGSLSLKPRTTIDMTTERRQYIRPESLNLLDYLVVDEQGRQGAYSMARTLNVSKGGILMETHLPLQQGQQVLITLGLKDRLIDVMGRVVYTTGSAGRYHNGIEFFHLSENDRGILENYVEAFHKLYAEESSRHPLP</sequence>
<dbReference type="Gene3D" id="2.40.10.220">
    <property type="entry name" value="predicted glycosyltransferase like domains"/>
    <property type="match status" value="1"/>
</dbReference>
<dbReference type="Proteomes" id="UP000006365">
    <property type="component" value="Chromosome"/>
</dbReference>
<evidence type="ECO:0000313" key="4">
    <source>
        <dbReference type="Proteomes" id="UP000006365"/>
    </source>
</evidence>
<accession>A0A7U3YJI3</accession>
<dbReference type="SUPFAM" id="SSF141371">
    <property type="entry name" value="PilZ domain-like"/>
    <property type="match status" value="1"/>
</dbReference>